<keyword evidence="3" id="KW-0479">Metal-binding</keyword>
<keyword evidence="5" id="KW-1185">Reference proteome</keyword>
<dbReference type="OrthoDB" id="5672604at2"/>
<reference evidence="5" key="1">
    <citation type="submission" date="2018-09" db="EMBL/GenBank/DDBJ databases">
        <title>Acidovorax cavernicola nov. sp. isolated from Gruta de las Maravillas (Aracena, Spain).</title>
        <authorList>
            <person name="Jurado V."/>
            <person name="Gutierrez-Patricio S."/>
            <person name="Gonzalez-Pimentel J.L."/>
            <person name="Miller A.Z."/>
            <person name="Laiz L."/>
            <person name="Saiz-Jimenez C."/>
        </authorList>
    </citation>
    <scope>NUCLEOTIDE SEQUENCE [LARGE SCALE GENOMIC DNA]</scope>
    <source>
        <strain evidence="5">1011MAR3C25</strain>
    </source>
</reference>
<evidence type="ECO:0000313" key="4">
    <source>
        <dbReference type="EMBL" id="RJE86581.1"/>
    </source>
</evidence>
<evidence type="ECO:0000256" key="2">
    <source>
        <dbReference type="ARBA" id="ARBA00022679"/>
    </source>
</evidence>
<evidence type="ECO:0000256" key="3">
    <source>
        <dbReference type="ARBA" id="ARBA00022723"/>
    </source>
</evidence>
<dbReference type="GO" id="GO:0046872">
    <property type="term" value="F:metal ion binding"/>
    <property type="evidence" value="ECO:0007669"/>
    <property type="project" value="UniProtKB-KW"/>
</dbReference>
<dbReference type="GO" id="GO:0016757">
    <property type="term" value="F:glycosyltransferase activity"/>
    <property type="evidence" value="ECO:0007669"/>
    <property type="project" value="UniProtKB-KW"/>
</dbReference>
<protein>
    <submittedName>
        <fullName evidence="4">Glycosyltransferase family 8 protein</fullName>
    </submittedName>
</protein>
<evidence type="ECO:0000313" key="5">
    <source>
        <dbReference type="Proteomes" id="UP000284202"/>
    </source>
</evidence>
<dbReference type="Gene3D" id="3.90.550.10">
    <property type="entry name" value="Spore Coat Polysaccharide Biosynthesis Protein SpsA, Chain A"/>
    <property type="match status" value="1"/>
</dbReference>
<name>A0A418T032_9RHOB</name>
<organism evidence="4 5">
    <name type="scientific">Paracoccus onubensis</name>
    <dbReference type="NCBI Taxonomy" id="1675788"/>
    <lineage>
        <taxon>Bacteria</taxon>
        <taxon>Pseudomonadati</taxon>
        <taxon>Pseudomonadota</taxon>
        <taxon>Alphaproteobacteria</taxon>
        <taxon>Rhodobacterales</taxon>
        <taxon>Paracoccaceae</taxon>
        <taxon>Paracoccus</taxon>
    </lineage>
</organism>
<accession>A0A418T032</accession>
<sequence>MLKRMTPMTSPKIVYVTDAGFLKPTLVSVWSLLKTISGKAELHIWGDNLDDEHWQSISRVAAINPDVTLLTKNLAAEHLKGAHGPKDYISAATMGRLFIPAYIDGYALYIDGDTLVVNDVTPLFEIDLGSAYAGVIRDYTLLHWLAYPKAACHDGRARISEVTTLLHPTPPTDYFNAGIMLFNCHQIRSEPELMQNVEDVCAASDMSHGDQDHLNILFKGNVRFLDIMWNLSWGRSKRHREIFRKLDLPEYELLPDEPRIIHYHGPQKPWRNPRKDIWSSKGKATFHYRRRLRQFLADFPDLRPE</sequence>
<comment type="caution">
    <text evidence="4">The sequence shown here is derived from an EMBL/GenBank/DDBJ whole genome shotgun (WGS) entry which is preliminary data.</text>
</comment>
<dbReference type="CDD" id="cd04194">
    <property type="entry name" value="GT8_A4GalT_like"/>
    <property type="match status" value="1"/>
</dbReference>
<dbReference type="EMBL" id="QZCG01000004">
    <property type="protein sequence ID" value="RJE86581.1"/>
    <property type="molecule type" value="Genomic_DNA"/>
</dbReference>
<proteinExistence type="predicted"/>
<dbReference type="InterPro" id="IPR050748">
    <property type="entry name" value="Glycosyltrans_8_dom-fam"/>
</dbReference>
<keyword evidence="1" id="KW-0328">Glycosyltransferase</keyword>
<dbReference type="InterPro" id="IPR002495">
    <property type="entry name" value="Glyco_trans_8"/>
</dbReference>
<dbReference type="PANTHER" id="PTHR13778:SF47">
    <property type="entry name" value="LIPOPOLYSACCHARIDE 1,3-GALACTOSYLTRANSFERASE"/>
    <property type="match status" value="1"/>
</dbReference>
<gene>
    <name evidence="4" type="ORF">D3P04_07670</name>
</gene>
<dbReference type="Proteomes" id="UP000284202">
    <property type="component" value="Unassembled WGS sequence"/>
</dbReference>
<dbReference type="InterPro" id="IPR029044">
    <property type="entry name" value="Nucleotide-diphossugar_trans"/>
</dbReference>
<evidence type="ECO:0000256" key="1">
    <source>
        <dbReference type="ARBA" id="ARBA00022676"/>
    </source>
</evidence>
<dbReference type="Pfam" id="PF01501">
    <property type="entry name" value="Glyco_transf_8"/>
    <property type="match status" value="1"/>
</dbReference>
<dbReference type="PANTHER" id="PTHR13778">
    <property type="entry name" value="GLYCOSYLTRANSFERASE 8 DOMAIN-CONTAINING PROTEIN"/>
    <property type="match status" value="1"/>
</dbReference>
<dbReference type="AlphaFoldDB" id="A0A418T032"/>
<keyword evidence="2 4" id="KW-0808">Transferase</keyword>
<dbReference type="SUPFAM" id="SSF53448">
    <property type="entry name" value="Nucleotide-diphospho-sugar transferases"/>
    <property type="match status" value="1"/>
</dbReference>